<dbReference type="EMBL" id="CP104205">
    <property type="protein sequence ID" value="UWX56194.1"/>
    <property type="molecule type" value="Genomic_DNA"/>
</dbReference>
<keyword evidence="2" id="KW-1185">Reference proteome</keyword>
<gene>
    <name evidence="1" type="ORF">NYZ99_08045</name>
</gene>
<evidence type="ECO:0000313" key="1">
    <source>
        <dbReference type="EMBL" id="UWX56194.1"/>
    </source>
</evidence>
<sequence length="134" mass="15942">MLNLPSSRINTIHISRNQHFYGTKTFQGVVDISTFKSDYFQNYYTDDLFAKELFKPNENKNYYRQSYKDTLGNSYRRLPDFRYQLLWLPQYGVTEKNQEVEFFSSDISGDFEVIVEGFTLTGKPILLTERFKVQ</sequence>
<name>A0ABY5YBA5_9FLAO</name>
<protein>
    <submittedName>
        <fullName evidence="1">Uncharacterized protein</fullName>
    </submittedName>
</protein>
<reference evidence="1" key="1">
    <citation type="submission" date="2022-09" db="EMBL/GenBank/DDBJ databases">
        <title>Maribacter litopenaei sp. nov., isolated from the intestinal tract of the Pacific White Shrimp, Litopenaeus vannamei.</title>
        <authorList>
            <person name="Kim S.Y."/>
            <person name="Hwang C.Y."/>
        </authorList>
    </citation>
    <scope>NUCLEOTIDE SEQUENCE</scope>
    <source>
        <strain evidence="1">HL-LV01</strain>
    </source>
</reference>
<organism evidence="1 2">
    <name type="scientific">Maribacter litopenaei</name>
    <dbReference type="NCBI Taxonomy" id="2976127"/>
    <lineage>
        <taxon>Bacteria</taxon>
        <taxon>Pseudomonadati</taxon>
        <taxon>Bacteroidota</taxon>
        <taxon>Flavobacteriia</taxon>
        <taxon>Flavobacteriales</taxon>
        <taxon>Flavobacteriaceae</taxon>
        <taxon>Maribacter</taxon>
    </lineage>
</organism>
<dbReference type="RefSeq" id="WP_260574777.1">
    <property type="nucleotide sequence ID" value="NZ_CP104205.1"/>
</dbReference>
<evidence type="ECO:0000313" key="2">
    <source>
        <dbReference type="Proteomes" id="UP001059209"/>
    </source>
</evidence>
<dbReference type="Proteomes" id="UP001059209">
    <property type="component" value="Chromosome"/>
</dbReference>
<accession>A0ABY5YBA5</accession>
<proteinExistence type="predicted"/>